<dbReference type="EMBL" id="QBKP01000027">
    <property type="protein sequence ID" value="PTX41824.1"/>
    <property type="molecule type" value="Genomic_DNA"/>
</dbReference>
<reference evidence="1 2" key="1">
    <citation type="submission" date="2018-04" db="EMBL/GenBank/DDBJ databases">
        <title>Genomic Encyclopedia of Archaeal and Bacterial Type Strains, Phase II (KMG-II): from individual species to whole genera.</title>
        <authorList>
            <person name="Goeker M."/>
        </authorList>
    </citation>
    <scope>NUCLEOTIDE SEQUENCE [LARGE SCALE GENOMIC DNA]</scope>
    <source>
        <strain evidence="1 2">DSM 21823</strain>
    </source>
</reference>
<name>A0A2T6ADC6_9RHOB</name>
<evidence type="ECO:0000313" key="2">
    <source>
        <dbReference type="Proteomes" id="UP000244224"/>
    </source>
</evidence>
<proteinExistence type="predicted"/>
<dbReference type="OrthoDB" id="6064764at2"/>
<comment type="caution">
    <text evidence="1">The sequence shown here is derived from an EMBL/GenBank/DDBJ whole genome shotgun (WGS) entry which is preliminary data.</text>
</comment>
<sequence length="203" mass="22572">MKQIIATVPLFDLGRGAFCDASLFQGIDLDTLRSIEADWTPIFDAAAPENPPEDAHWEWAAKALQALQNPLSYELFGIEADARTQGMMLVVKGGPKCFSRHPEHPRAPLIYVDFLATAPWNRPGLTATPTYKGVGRLLFMTAVSLSIEEEFAGRIGLHSLPGAEAFYRNRLNMTDMGKDDAYQNLRYFELSTTQARQLIAARP</sequence>
<dbReference type="RefSeq" id="WP_108130749.1">
    <property type="nucleotide sequence ID" value="NZ_QBKP01000027.1"/>
</dbReference>
<protein>
    <recommendedName>
        <fullName evidence="3">N-acetyltransferase domain-containing protein</fullName>
    </recommendedName>
</protein>
<accession>A0A2T6ADC6</accession>
<evidence type="ECO:0008006" key="3">
    <source>
        <dbReference type="Google" id="ProtNLM"/>
    </source>
</evidence>
<evidence type="ECO:0000313" key="1">
    <source>
        <dbReference type="EMBL" id="PTX41824.1"/>
    </source>
</evidence>
<dbReference type="Proteomes" id="UP000244224">
    <property type="component" value="Unassembled WGS sequence"/>
</dbReference>
<gene>
    <name evidence="1" type="ORF">C8N34_12729</name>
</gene>
<dbReference type="AlphaFoldDB" id="A0A2T6ADC6"/>
<keyword evidence="2" id="KW-1185">Reference proteome</keyword>
<organism evidence="1 2">
    <name type="scientific">Gemmobacter caeni</name>
    <dbReference type="NCBI Taxonomy" id="589035"/>
    <lineage>
        <taxon>Bacteria</taxon>
        <taxon>Pseudomonadati</taxon>
        <taxon>Pseudomonadota</taxon>
        <taxon>Alphaproteobacteria</taxon>
        <taxon>Rhodobacterales</taxon>
        <taxon>Paracoccaceae</taxon>
        <taxon>Gemmobacter</taxon>
    </lineage>
</organism>